<comment type="caution">
    <text evidence="1">The sequence shown here is derived from an EMBL/GenBank/DDBJ whole genome shotgun (WGS) entry which is preliminary data.</text>
</comment>
<dbReference type="EMBL" id="QTSX02002886">
    <property type="protein sequence ID" value="KAJ9073779.1"/>
    <property type="molecule type" value="Genomic_DNA"/>
</dbReference>
<evidence type="ECO:0000313" key="1">
    <source>
        <dbReference type="EMBL" id="KAJ9073779.1"/>
    </source>
</evidence>
<organism evidence="1 2">
    <name type="scientific">Entomophthora muscae</name>
    <dbReference type="NCBI Taxonomy" id="34485"/>
    <lineage>
        <taxon>Eukaryota</taxon>
        <taxon>Fungi</taxon>
        <taxon>Fungi incertae sedis</taxon>
        <taxon>Zoopagomycota</taxon>
        <taxon>Entomophthoromycotina</taxon>
        <taxon>Entomophthoromycetes</taxon>
        <taxon>Entomophthorales</taxon>
        <taxon>Entomophthoraceae</taxon>
        <taxon>Entomophthora</taxon>
    </lineage>
</organism>
<proteinExistence type="predicted"/>
<name>A0ACC2TGE1_9FUNG</name>
<keyword evidence="2" id="KW-1185">Reference proteome</keyword>
<sequence>MAEPTEGAIDSFLLTAIKIPKDKIFILKLDKELEVFINDESRSKLVFPQMNSYQRRVVHRVADYFNLSHSLDSDKKAIVLRKNERTEIPVLRMSDLIEVEEDNPKISLKIMQRNNSNDGLRNSKNGGKHNSGNDRYKLSLEEREAIYQQARARIFNDNSSTSSTETRASGPSKEKTTASLKTEPVKPKSVDPKTPERAPSSTGSTRRSDNLSSSRTSPVIAAKPFKPGAPEEQLPYVAYKPGPSYPVTAGPDPTFEAVPYAMPPSSESQFTPNAPYYDPYTGQFFPHPPQAQPSPYYPSQFYPSYHPYDPNLDQSDPRIGKPPTSEADAAVAPSLYYSMNPSPYNCQQPVPPNPFPYEAGYRFWGGPEASSPSSGFPSFQTPYPANFVPHYPHPTANYQAPYQQPPFHYRPPEFIRRPPSKNRELFDPNKPNSGSDPRRPTPAGRKAEAALVDQFNRSLNISKPNGSRTPKKQDNLIYDYSGDSYEGVRPTDKPVQPNHILEIYAFASNDSLLDLNIPGATIKRLKSSGRGPTALAVFKNTAGASKYLEKFLAEQSGSQSRFKLRVWVPTLYDPSKSSGISIVNSSVPESPVPEPIVQ</sequence>
<dbReference type="Proteomes" id="UP001165960">
    <property type="component" value="Unassembled WGS sequence"/>
</dbReference>
<protein>
    <submittedName>
        <fullName evidence="1">Uncharacterized protein</fullName>
    </submittedName>
</protein>
<gene>
    <name evidence="1" type="ORF">DSO57_1012770</name>
</gene>
<evidence type="ECO:0000313" key="2">
    <source>
        <dbReference type="Proteomes" id="UP001165960"/>
    </source>
</evidence>
<accession>A0ACC2TGE1</accession>
<reference evidence="1" key="1">
    <citation type="submission" date="2022-04" db="EMBL/GenBank/DDBJ databases">
        <title>Genome of the entomopathogenic fungus Entomophthora muscae.</title>
        <authorList>
            <person name="Elya C."/>
            <person name="Lovett B.R."/>
            <person name="Lee E."/>
            <person name="Macias A.M."/>
            <person name="Hajek A.E."/>
            <person name="De Bivort B.L."/>
            <person name="Kasson M.T."/>
            <person name="De Fine Licht H.H."/>
            <person name="Stajich J.E."/>
        </authorList>
    </citation>
    <scope>NUCLEOTIDE SEQUENCE</scope>
    <source>
        <strain evidence="1">Berkeley</strain>
    </source>
</reference>